<reference evidence="2 3" key="1">
    <citation type="journal article" date="2019" name="Genome Biol. Evol.">
        <title>Insights into the evolution of the New World diploid cottons (Gossypium, subgenus Houzingenia) based on genome sequencing.</title>
        <authorList>
            <person name="Grover C.E."/>
            <person name="Arick M.A. 2nd"/>
            <person name="Thrash A."/>
            <person name="Conover J.L."/>
            <person name="Sanders W.S."/>
            <person name="Peterson D.G."/>
            <person name="Frelichowski J.E."/>
            <person name="Scheffler J.A."/>
            <person name="Scheffler B.E."/>
            <person name="Wendel J.F."/>
        </authorList>
    </citation>
    <scope>NUCLEOTIDE SEQUENCE [LARGE SCALE GENOMIC DNA]</scope>
    <source>
        <strain evidence="2">27</strain>
        <tissue evidence="2">Leaf</tissue>
    </source>
</reference>
<dbReference type="AlphaFoldDB" id="A0A7J8RPC7"/>
<evidence type="ECO:0000313" key="3">
    <source>
        <dbReference type="Proteomes" id="UP000593561"/>
    </source>
</evidence>
<accession>A0A7J8RPC7</accession>
<comment type="caution">
    <text evidence="2">The sequence shown here is derived from an EMBL/GenBank/DDBJ whole genome shotgun (WGS) entry which is preliminary data.</text>
</comment>
<evidence type="ECO:0000259" key="1">
    <source>
        <dbReference type="Pfam" id="PF13456"/>
    </source>
</evidence>
<keyword evidence="3" id="KW-1185">Reference proteome</keyword>
<evidence type="ECO:0000313" key="2">
    <source>
        <dbReference type="EMBL" id="MBA0615545.1"/>
    </source>
</evidence>
<name>A0A7J8RPC7_GOSDV</name>
<protein>
    <recommendedName>
        <fullName evidence="1">RNase H type-1 domain-containing protein</fullName>
    </recommendedName>
</protein>
<sequence length="90" mass="9996">ALACLQAVCLGLDLGLYEVVIEGDAITVVKKLQTNRRDELIISAYIEDSKSMCLNFRKCVAHLLATERLRRQWNTYLLGGVLNCAVRGGK</sequence>
<organism evidence="2 3">
    <name type="scientific">Gossypium davidsonii</name>
    <name type="common">Davidson's cotton</name>
    <name type="synonym">Gossypium klotzschianum subsp. davidsonii</name>
    <dbReference type="NCBI Taxonomy" id="34287"/>
    <lineage>
        <taxon>Eukaryota</taxon>
        <taxon>Viridiplantae</taxon>
        <taxon>Streptophyta</taxon>
        <taxon>Embryophyta</taxon>
        <taxon>Tracheophyta</taxon>
        <taxon>Spermatophyta</taxon>
        <taxon>Magnoliopsida</taxon>
        <taxon>eudicotyledons</taxon>
        <taxon>Gunneridae</taxon>
        <taxon>Pentapetalae</taxon>
        <taxon>rosids</taxon>
        <taxon>malvids</taxon>
        <taxon>Malvales</taxon>
        <taxon>Malvaceae</taxon>
        <taxon>Malvoideae</taxon>
        <taxon>Gossypium</taxon>
    </lineage>
</organism>
<dbReference type="GO" id="GO:0004523">
    <property type="term" value="F:RNA-DNA hybrid ribonuclease activity"/>
    <property type="evidence" value="ECO:0007669"/>
    <property type="project" value="InterPro"/>
</dbReference>
<feature type="domain" description="RNase H type-1" evidence="1">
    <location>
        <begin position="2"/>
        <end position="65"/>
    </location>
</feature>
<dbReference type="GO" id="GO:0003676">
    <property type="term" value="F:nucleic acid binding"/>
    <property type="evidence" value="ECO:0007669"/>
    <property type="project" value="InterPro"/>
</dbReference>
<feature type="non-terminal residue" evidence="2">
    <location>
        <position position="1"/>
    </location>
</feature>
<dbReference type="Proteomes" id="UP000593561">
    <property type="component" value="Unassembled WGS sequence"/>
</dbReference>
<dbReference type="InterPro" id="IPR002156">
    <property type="entry name" value="RNaseH_domain"/>
</dbReference>
<dbReference type="EMBL" id="JABFAC010000006">
    <property type="protein sequence ID" value="MBA0615545.1"/>
    <property type="molecule type" value="Genomic_DNA"/>
</dbReference>
<proteinExistence type="predicted"/>
<dbReference type="Pfam" id="PF13456">
    <property type="entry name" value="RVT_3"/>
    <property type="match status" value="1"/>
</dbReference>
<gene>
    <name evidence="2" type="ORF">Godav_015668</name>
</gene>